<dbReference type="STRING" id="1122997.GCA_000425285_00586"/>
<evidence type="ECO:0000313" key="2">
    <source>
        <dbReference type="EMBL" id="VEI04435.1"/>
    </source>
</evidence>
<dbReference type="PANTHER" id="PTHR48098:SF1">
    <property type="entry name" value="DIACYLGLYCEROL ACYLTRANSFERASE_MYCOLYLTRANSFERASE AG85A"/>
    <property type="match status" value="1"/>
</dbReference>
<dbReference type="PANTHER" id="PTHR48098">
    <property type="entry name" value="ENTEROCHELIN ESTERASE-RELATED"/>
    <property type="match status" value="1"/>
</dbReference>
<reference evidence="2 3" key="1">
    <citation type="submission" date="2018-12" db="EMBL/GenBank/DDBJ databases">
        <authorList>
            <consortium name="Pathogen Informatics"/>
        </authorList>
    </citation>
    <scope>NUCLEOTIDE SEQUENCE [LARGE SCALE GENOMIC DNA]</scope>
    <source>
        <strain evidence="2 3">NCTC13652</strain>
    </source>
</reference>
<evidence type="ECO:0000313" key="3">
    <source>
        <dbReference type="Proteomes" id="UP000277858"/>
    </source>
</evidence>
<name>A0A448P2X6_9ACTN</name>
<evidence type="ECO:0000256" key="1">
    <source>
        <dbReference type="SAM" id="Phobius"/>
    </source>
</evidence>
<dbReference type="InterPro" id="IPR029058">
    <property type="entry name" value="AB_hydrolase_fold"/>
</dbReference>
<feature type="transmembrane region" description="Helical" evidence="1">
    <location>
        <begin position="56"/>
        <end position="73"/>
    </location>
</feature>
<dbReference type="Proteomes" id="UP000277858">
    <property type="component" value="Chromosome"/>
</dbReference>
<dbReference type="RefSeq" id="WP_232020932.1">
    <property type="nucleotide sequence ID" value="NZ_LR134473.1"/>
</dbReference>
<dbReference type="AlphaFoldDB" id="A0A448P2X6"/>
<dbReference type="EMBL" id="LR134473">
    <property type="protein sequence ID" value="VEI04435.1"/>
    <property type="molecule type" value="Genomic_DNA"/>
</dbReference>
<keyword evidence="1" id="KW-0812">Transmembrane</keyword>
<keyword evidence="2" id="KW-0378">Hydrolase</keyword>
<proteinExistence type="predicted"/>
<dbReference type="InterPro" id="IPR050583">
    <property type="entry name" value="Mycobacterial_A85_antigen"/>
</dbReference>
<organism evidence="2 3">
    <name type="scientific">Acidipropionibacterium jensenii</name>
    <dbReference type="NCBI Taxonomy" id="1749"/>
    <lineage>
        <taxon>Bacteria</taxon>
        <taxon>Bacillati</taxon>
        <taxon>Actinomycetota</taxon>
        <taxon>Actinomycetes</taxon>
        <taxon>Propionibacteriales</taxon>
        <taxon>Propionibacteriaceae</taxon>
        <taxon>Acidipropionibacterium</taxon>
    </lineage>
</organism>
<dbReference type="GO" id="GO:0016787">
    <property type="term" value="F:hydrolase activity"/>
    <property type="evidence" value="ECO:0007669"/>
    <property type="project" value="UniProtKB-KW"/>
</dbReference>
<keyword evidence="3" id="KW-1185">Reference proteome</keyword>
<dbReference type="Gene3D" id="3.40.50.1820">
    <property type="entry name" value="alpha/beta hydrolase"/>
    <property type="match status" value="1"/>
</dbReference>
<dbReference type="Pfam" id="PF00756">
    <property type="entry name" value="Esterase"/>
    <property type="match status" value="1"/>
</dbReference>
<dbReference type="SUPFAM" id="SSF53474">
    <property type="entry name" value="alpha/beta-Hydrolases"/>
    <property type="match status" value="1"/>
</dbReference>
<keyword evidence="1" id="KW-1133">Transmembrane helix</keyword>
<feature type="transmembrane region" description="Helical" evidence="1">
    <location>
        <begin position="17"/>
        <end position="36"/>
    </location>
</feature>
<dbReference type="InterPro" id="IPR000801">
    <property type="entry name" value="Esterase-like"/>
</dbReference>
<accession>A0A448P2X6</accession>
<keyword evidence="1" id="KW-0472">Membrane</keyword>
<gene>
    <name evidence="2" type="ORF">NCTC13652_02667</name>
</gene>
<dbReference type="GO" id="GO:0016747">
    <property type="term" value="F:acyltransferase activity, transferring groups other than amino-acyl groups"/>
    <property type="evidence" value="ECO:0007669"/>
    <property type="project" value="TreeGrafter"/>
</dbReference>
<protein>
    <submittedName>
        <fullName evidence="2">Predicted hydrolase of the alpha/beta superfamily</fullName>
    </submittedName>
</protein>
<sequence>MTTRTPLLLVGIMSPQLAWAMMGLAVLVPILIGLWWGWRATGGRLRRIGRGIGRALLVFCCQLIALVAVFLSVNNTYGFYTSWGELVGEAPAAPRHDLVDIHSPQVKRIAISKNNPQPDGLMAGIMMPGTDPRNAHVPVWLPPQYFERSQTHTRFPVLYWIGGEGDSGDRDNISIPLVGPALNLIKNYQANPFVIVFLPGEIRTGQDTECTDVGGIKQQSWIMRTAITRIQKHYRVGRTAASKFVAGYSTGGYCAANFTIKYHTEFRAGFGLAPYYHPVYGQPQLSQVTQQTRDENSPIMRVKARNVPSEVRFLSVMSRADKSTWGDAANPAMSYGQVWADGQDFWNHAHTMGQFAFILTAEGGHHTSTYTPFISESMRWLGQYGL</sequence>